<keyword evidence="2" id="KW-0677">Repeat</keyword>
<feature type="domain" description="C2H2-type" evidence="6">
    <location>
        <begin position="23"/>
        <end position="50"/>
    </location>
</feature>
<dbReference type="AlphaFoldDB" id="A0AAD9N3R7"/>
<dbReference type="InterPro" id="IPR036236">
    <property type="entry name" value="Znf_C2H2_sf"/>
</dbReference>
<dbReference type="Pfam" id="PF00096">
    <property type="entry name" value="zf-C2H2"/>
    <property type="match status" value="1"/>
</dbReference>
<dbReference type="Pfam" id="PF12874">
    <property type="entry name" value="zf-met"/>
    <property type="match status" value="2"/>
</dbReference>
<evidence type="ECO:0000256" key="4">
    <source>
        <dbReference type="ARBA" id="ARBA00022833"/>
    </source>
</evidence>
<proteinExistence type="predicted"/>
<sequence>MSYVLLPQMPDDEERGLQKTCGYRCSLCPRVCQSRSVLKKHENWHKNIYPYHCSLCDKGFMSTTALRGHWASHTGYKEFKCEFCAKEYRYKCDLKEHKKSVHGLDPSSSQSSEPGYCQSVIWDTPSQCSGILPVSDPAYSLVSDSGYSVSDSGYSQSVIRDTPTFCGRIWKRHKYHQSAIDKPASNKLLVLCLRKSFTVPAEECQKDVMTAGTPAVGRLHTADEWQRDVMTTEDSCTCNVCGKPFRSKSGWKTHMDAHRGIFRVFCSFCQKGFYNEENLRGHLVTHTGRKEYRCHLCSKEYRYKKDYVIHLEKKHSITSASLKY</sequence>
<dbReference type="GO" id="GO:0008270">
    <property type="term" value="F:zinc ion binding"/>
    <property type="evidence" value="ECO:0007669"/>
    <property type="project" value="UniProtKB-KW"/>
</dbReference>
<evidence type="ECO:0000256" key="2">
    <source>
        <dbReference type="ARBA" id="ARBA00022737"/>
    </source>
</evidence>
<dbReference type="InterPro" id="IPR013087">
    <property type="entry name" value="Znf_C2H2_type"/>
</dbReference>
<keyword evidence="4" id="KW-0862">Zinc</keyword>
<gene>
    <name evidence="7" type="ORF">LSH36_223g04037</name>
</gene>
<dbReference type="EMBL" id="JAODUP010000223">
    <property type="protein sequence ID" value="KAK2156052.1"/>
    <property type="molecule type" value="Genomic_DNA"/>
</dbReference>
<evidence type="ECO:0000259" key="6">
    <source>
        <dbReference type="PROSITE" id="PS50157"/>
    </source>
</evidence>
<dbReference type="PROSITE" id="PS00028">
    <property type="entry name" value="ZINC_FINGER_C2H2_1"/>
    <property type="match status" value="6"/>
</dbReference>
<evidence type="ECO:0000256" key="1">
    <source>
        <dbReference type="ARBA" id="ARBA00022723"/>
    </source>
</evidence>
<protein>
    <recommendedName>
        <fullName evidence="6">C2H2-type domain-containing protein</fullName>
    </recommendedName>
</protein>
<keyword evidence="8" id="KW-1185">Reference proteome</keyword>
<feature type="domain" description="C2H2-type" evidence="6">
    <location>
        <begin position="264"/>
        <end position="291"/>
    </location>
</feature>
<dbReference type="PANTHER" id="PTHR24379">
    <property type="entry name" value="KRAB AND ZINC FINGER DOMAIN-CONTAINING"/>
    <property type="match status" value="1"/>
</dbReference>
<organism evidence="7 8">
    <name type="scientific">Paralvinella palmiformis</name>
    <dbReference type="NCBI Taxonomy" id="53620"/>
    <lineage>
        <taxon>Eukaryota</taxon>
        <taxon>Metazoa</taxon>
        <taxon>Spiralia</taxon>
        <taxon>Lophotrochozoa</taxon>
        <taxon>Annelida</taxon>
        <taxon>Polychaeta</taxon>
        <taxon>Sedentaria</taxon>
        <taxon>Canalipalpata</taxon>
        <taxon>Terebellida</taxon>
        <taxon>Terebelliformia</taxon>
        <taxon>Alvinellidae</taxon>
        <taxon>Paralvinella</taxon>
    </lineage>
</organism>
<keyword evidence="3 5" id="KW-0863">Zinc-finger</keyword>
<dbReference type="PANTHER" id="PTHR24379:SF121">
    <property type="entry name" value="C2H2-TYPE DOMAIN-CONTAINING PROTEIN"/>
    <property type="match status" value="1"/>
</dbReference>
<evidence type="ECO:0000256" key="3">
    <source>
        <dbReference type="ARBA" id="ARBA00022771"/>
    </source>
</evidence>
<keyword evidence="1" id="KW-0479">Metal-binding</keyword>
<dbReference type="Proteomes" id="UP001208570">
    <property type="component" value="Unassembled WGS sequence"/>
</dbReference>
<feature type="domain" description="C2H2-type" evidence="6">
    <location>
        <begin position="51"/>
        <end position="78"/>
    </location>
</feature>
<dbReference type="PROSITE" id="PS50157">
    <property type="entry name" value="ZINC_FINGER_C2H2_2"/>
    <property type="match status" value="5"/>
</dbReference>
<reference evidence="7" key="1">
    <citation type="journal article" date="2023" name="Mol. Biol. Evol.">
        <title>Third-Generation Sequencing Reveals the Adaptive Role of the Epigenome in Three Deep-Sea Polychaetes.</title>
        <authorList>
            <person name="Perez M."/>
            <person name="Aroh O."/>
            <person name="Sun Y."/>
            <person name="Lan Y."/>
            <person name="Juniper S.K."/>
            <person name="Young C.R."/>
            <person name="Angers B."/>
            <person name="Qian P.Y."/>
        </authorList>
    </citation>
    <scope>NUCLEOTIDE SEQUENCE</scope>
    <source>
        <strain evidence="7">P08H-3</strain>
    </source>
</reference>
<dbReference type="SMART" id="SM00355">
    <property type="entry name" value="ZnF_C2H2"/>
    <property type="match status" value="6"/>
</dbReference>
<dbReference type="Pfam" id="PF13912">
    <property type="entry name" value="zf-C2H2_6"/>
    <property type="match status" value="1"/>
</dbReference>
<accession>A0AAD9N3R7</accession>
<comment type="caution">
    <text evidence="7">The sequence shown here is derived from an EMBL/GenBank/DDBJ whole genome shotgun (WGS) entry which is preliminary data.</text>
</comment>
<evidence type="ECO:0000256" key="5">
    <source>
        <dbReference type="PROSITE-ProRule" id="PRU00042"/>
    </source>
</evidence>
<name>A0AAD9N3R7_9ANNE</name>
<dbReference type="Gene3D" id="3.30.160.60">
    <property type="entry name" value="Classic Zinc Finger"/>
    <property type="match status" value="4"/>
</dbReference>
<dbReference type="SUPFAM" id="SSF57667">
    <property type="entry name" value="beta-beta-alpha zinc fingers"/>
    <property type="match status" value="3"/>
</dbReference>
<evidence type="ECO:0000313" key="7">
    <source>
        <dbReference type="EMBL" id="KAK2156052.1"/>
    </source>
</evidence>
<feature type="domain" description="C2H2-type" evidence="6">
    <location>
        <begin position="236"/>
        <end position="260"/>
    </location>
</feature>
<feature type="domain" description="C2H2-type" evidence="6">
    <location>
        <begin position="79"/>
        <end position="107"/>
    </location>
</feature>
<evidence type="ECO:0000313" key="8">
    <source>
        <dbReference type="Proteomes" id="UP001208570"/>
    </source>
</evidence>